<protein>
    <submittedName>
        <fullName evidence="1">PREDICTED: uncharacterized protein K02A2.6-like</fullName>
    </submittedName>
</protein>
<dbReference type="GO" id="GO:0015074">
    <property type="term" value="P:DNA integration"/>
    <property type="evidence" value="ECO:0007669"/>
    <property type="project" value="InterPro"/>
</dbReference>
<dbReference type="InterPro" id="IPR001584">
    <property type="entry name" value="Integrase_cat-core"/>
</dbReference>
<gene>
    <name evidence="1" type="ORF">PACLA_8A059803</name>
</gene>
<dbReference type="AlphaFoldDB" id="A0A6S7HTC0"/>
<dbReference type="InterPro" id="IPR036397">
    <property type="entry name" value="RNaseH_sf"/>
</dbReference>
<dbReference type="SUPFAM" id="SSF53098">
    <property type="entry name" value="Ribonuclease H-like"/>
    <property type="match status" value="1"/>
</dbReference>
<dbReference type="EMBL" id="CACRXK020005538">
    <property type="protein sequence ID" value="CAB4006550.1"/>
    <property type="molecule type" value="Genomic_DNA"/>
</dbReference>
<dbReference type="PROSITE" id="PS50994">
    <property type="entry name" value="INTEGRASE"/>
    <property type="match status" value="1"/>
</dbReference>
<reference evidence="1" key="1">
    <citation type="submission" date="2020-04" db="EMBL/GenBank/DDBJ databases">
        <authorList>
            <person name="Alioto T."/>
            <person name="Alioto T."/>
            <person name="Gomez Garrido J."/>
        </authorList>
    </citation>
    <scope>NUCLEOTIDE SEQUENCE</scope>
    <source>
        <strain evidence="1">A484AB</strain>
    </source>
</reference>
<dbReference type="GO" id="GO:0003676">
    <property type="term" value="F:nucleic acid binding"/>
    <property type="evidence" value="ECO:0007669"/>
    <property type="project" value="InterPro"/>
</dbReference>
<keyword evidence="2" id="KW-1185">Reference proteome</keyword>
<sequence>MPKGRFPEVEVVRSTKESVVIPKHDKIFVVHGIPRIIKTNNGSPFIASVRYVETLGTKLEFSTPLWRQSNAEAERFIQVLGAGGVENSKHTTTTLEAGTGSFLATLYRSSPHCATGVPPAEI</sequence>
<proteinExistence type="predicted"/>
<dbReference type="Proteomes" id="UP001152795">
    <property type="component" value="Unassembled WGS sequence"/>
</dbReference>
<evidence type="ECO:0000313" key="2">
    <source>
        <dbReference type="Proteomes" id="UP001152795"/>
    </source>
</evidence>
<dbReference type="Gene3D" id="3.30.420.10">
    <property type="entry name" value="Ribonuclease H-like superfamily/Ribonuclease H"/>
    <property type="match status" value="1"/>
</dbReference>
<dbReference type="PANTHER" id="PTHR37984">
    <property type="entry name" value="PROTEIN CBG26694"/>
    <property type="match status" value="1"/>
</dbReference>
<accession>A0A6S7HTC0</accession>
<organism evidence="1 2">
    <name type="scientific">Paramuricea clavata</name>
    <name type="common">Red gorgonian</name>
    <name type="synonym">Violescent sea-whip</name>
    <dbReference type="NCBI Taxonomy" id="317549"/>
    <lineage>
        <taxon>Eukaryota</taxon>
        <taxon>Metazoa</taxon>
        <taxon>Cnidaria</taxon>
        <taxon>Anthozoa</taxon>
        <taxon>Octocorallia</taxon>
        <taxon>Malacalcyonacea</taxon>
        <taxon>Plexauridae</taxon>
        <taxon>Paramuricea</taxon>
    </lineage>
</organism>
<comment type="caution">
    <text evidence="1">The sequence shown here is derived from an EMBL/GenBank/DDBJ whole genome shotgun (WGS) entry which is preliminary data.</text>
</comment>
<dbReference type="InterPro" id="IPR050951">
    <property type="entry name" value="Retrovirus_Pol_polyprotein"/>
</dbReference>
<name>A0A6S7HTC0_PARCT</name>
<dbReference type="InterPro" id="IPR012337">
    <property type="entry name" value="RNaseH-like_sf"/>
</dbReference>
<evidence type="ECO:0000313" key="1">
    <source>
        <dbReference type="EMBL" id="CAB4006550.1"/>
    </source>
</evidence>
<dbReference type="PANTHER" id="PTHR37984:SF11">
    <property type="entry name" value="INTEGRASE CATALYTIC DOMAIN-CONTAINING PROTEIN"/>
    <property type="match status" value="1"/>
</dbReference>